<dbReference type="CDD" id="cd13127">
    <property type="entry name" value="MATE_tuaB_like"/>
    <property type="match status" value="1"/>
</dbReference>
<evidence type="ECO:0000256" key="2">
    <source>
        <dbReference type="ARBA" id="ARBA00007430"/>
    </source>
</evidence>
<proteinExistence type="inferred from homology"/>
<feature type="transmembrane region" description="Helical" evidence="7">
    <location>
        <begin position="331"/>
        <end position="353"/>
    </location>
</feature>
<dbReference type="PANTHER" id="PTHR30250:SF10">
    <property type="entry name" value="LIPOPOLYSACCHARIDE BIOSYNTHESIS PROTEIN WZXC"/>
    <property type="match status" value="1"/>
</dbReference>
<name>A0A6C0U160_9GAMM</name>
<evidence type="ECO:0000256" key="5">
    <source>
        <dbReference type="ARBA" id="ARBA00022989"/>
    </source>
</evidence>
<gene>
    <name evidence="8" type="ORF">G3T16_04235</name>
</gene>
<protein>
    <submittedName>
        <fullName evidence="8">Lipopolysaccharide biosynthesis protein</fullName>
    </submittedName>
</protein>
<feature type="transmembrane region" description="Helical" evidence="7">
    <location>
        <begin position="458"/>
        <end position="479"/>
    </location>
</feature>
<evidence type="ECO:0000256" key="6">
    <source>
        <dbReference type="ARBA" id="ARBA00023136"/>
    </source>
</evidence>
<sequence>MTDSHPTTPRTPEQNTRVHNKVYSGSGFMVITRMSIKSIGLISSVVLARLLVPEDFGLVAIAMAIYAFIELFGALGLGTVLIQRQSSNTDDYNTAWTFTFVFGFFAAACMAGLAPLVADFYQEPRLQNVIYVISLASIFSGAANIGVVNFQKDMDFRKELRYQLIPKLISFFITLTLALVYRNYWALVLGTVSSQLIRLVFSYIMHPFRPRFGFKSFNKLFSFSRWLLLNNVLLFLNERLSGLLVGSMLSTSAVGFFSLGREIAVLPTAELAKPINRATFPVYARFKDDFVELRRAYLNTSAMTVALTMPAALGIALLAPLLVEVVMGAKWLPMAPLIQLFAIAGVLGSLTVNNSYVYMACGKPNVMFTINLLRTMLFFALFFPLIDSNGLIGIGQARLATTLIALSVVQGIMLRFLQLSFTALLSALLRPVVSCAVMALVVVLLQRTQIVEAQWLRLLVLVVAGGASYFFVSMATWYAQRRPDGLERAVLDWLASWRQARR</sequence>
<keyword evidence="6 7" id="KW-0472">Membrane</keyword>
<dbReference type="AlphaFoldDB" id="A0A6C0U160"/>
<feature type="transmembrane region" description="Helical" evidence="7">
    <location>
        <begin position="129"/>
        <end position="150"/>
    </location>
</feature>
<keyword evidence="9" id="KW-1185">Reference proteome</keyword>
<comment type="similarity">
    <text evidence="2">Belongs to the polysaccharide synthase family.</text>
</comment>
<evidence type="ECO:0000256" key="7">
    <source>
        <dbReference type="SAM" id="Phobius"/>
    </source>
</evidence>
<feature type="transmembrane region" description="Helical" evidence="7">
    <location>
        <begin position="58"/>
        <end position="82"/>
    </location>
</feature>
<evidence type="ECO:0000313" key="9">
    <source>
        <dbReference type="Proteomes" id="UP000477680"/>
    </source>
</evidence>
<evidence type="ECO:0000256" key="3">
    <source>
        <dbReference type="ARBA" id="ARBA00022475"/>
    </source>
</evidence>
<dbReference type="KEGG" id="kim:G3T16_04235"/>
<dbReference type="EMBL" id="CP048711">
    <property type="protein sequence ID" value="QIB64717.1"/>
    <property type="molecule type" value="Genomic_DNA"/>
</dbReference>
<evidence type="ECO:0000256" key="4">
    <source>
        <dbReference type="ARBA" id="ARBA00022692"/>
    </source>
</evidence>
<keyword evidence="3" id="KW-1003">Cell membrane</keyword>
<feature type="transmembrane region" description="Helical" evidence="7">
    <location>
        <begin position="365"/>
        <end position="386"/>
    </location>
</feature>
<feature type="transmembrane region" description="Helical" evidence="7">
    <location>
        <begin position="162"/>
        <end position="181"/>
    </location>
</feature>
<feature type="transmembrane region" description="Helical" evidence="7">
    <location>
        <begin position="94"/>
        <end position="117"/>
    </location>
</feature>
<dbReference type="PANTHER" id="PTHR30250">
    <property type="entry name" value="PST FAMILY PREDICTED COLANIC ACID TRANSPORTER"/>
    <property type="match status" value="1"/>
</dbReference>
<dbReference type="Proteomes" id="UP000477680">
    <property type="component" value="Chromosome"/>
</dbReference>
<dbReference type="RefSeq" id="WP_163493967.1">
    <property type="nucleotide sequence ID" value="NZ_CP048711.1"/>
</dbReference>
<feature type="transmembrane region" description="Helical" evidence="7">
    <location>
        <begin position="296"/>
        <end position="319"/>
    </location>
</feature>
<organism evidence="8 9">
    <name type="scientific">Kineobactrum salinum</name>
    <dbReference type="NCBI Taxonomy" id="2708301"/>
    <lineage>
        <taxon>Bacteria</taxon>
        <taxon>Pseudomonadati</taxon>
        <taxon>Pseudomonadota</taxon>
        <taxon>Gammaproteobacteria</taxon>
        <taxon>Cellvibrionales</taxon>
        <taxon>Halieaceae</taxon>
        <taxon>Kineobactrum</taxon>
    </lineage>
</organism>
<feature type="transmembrane region" description="Helical" evidence="7">
    <location>
        <begin position="34"/>
        <end position="52"/>
    </location>
</feature>
<dbReference type="Pfam" id="PF13440">
    <property type="entry name" value="Polysacc_synt_3"/>
    <property type="match status" value="1"/>
</dbReference>
<feature type="transmembrane region" description="Helical" evidence="7">
    <location>
        <begin position="424"/>
        <end position="446"/>
    </location>
</feature>
<accession>A0A6C0U160</accession>
<dbReference type="GO" id="GO:0005886">
    <property type="term" value="C:plasma membrane"/>
    <property type="evidence" value="ECO:0007669"/>
    <property type="project" value="UniProtKB-SubCell"/>
</dbReference>
<evidence type="ECO:0000256" key="1">
    <source>
        <dbReference type="ARBA" id="ARBA00004651"/>
    </source>
</evidence>
<dbReference type="InterPro" id="IPR050833">
    <property type="entry name" value="Poly_Biosynth_Transport"/>
</dbReference>
<comment type="subcellular location">
    <subcellularLocation>
        <location evidence="1">Cell membrane</location>
        <topology evidence="1">Multi-pass membrane protein</topology>
    </subcellularLocation>
</comment>
<evidence type="ECO:0000313" key="8">
    <source>
        <dbReference type="EMBL" id="QIB64717.1"/>
    </source>
</evidence>
<keyword evidence="5 7" id="KW-1133">Transmembrane helix</keyword>
<keyword evidence="4 7" id="KW-0812">Transmembrane</keyword>
<reference evidence="8 9" key="1">
    <citation type="submission" date="2020-02" db="EMBL/GenBank/DDBJ databases">
        <title>Genome sequencing for Kineobactrum sp. M2.</title>
        <authorList>
            <person name="Park S.-J."/>
        </authorList>
    </citation>
    <scope>NUCLEOTIDE SEQUENCE [LARGE SCALE GENOMIC DNA]</scope>
    <source>
        <strain evidence="8 9">M2</strain>
    </source>
</reference>